<evidence type="ECO:0000256" key="3">
    <source>
        <dbReference type="ARBA" id="ARBA00022643"/>
    </source>
</evidence>
<evidence type="ECO:0000256" key="1">
    <source>
        <dbReference type="ARBA" id="ARBA00001917"/>
    </source>
</evidence>
<dbReference type="GO" id="GO:0010181">
    <property type="term" value="F:FMN binding"/>
    <property type="evidence" value="ECO:0007669"/>
    <property type="project" value="InterPro"/>
</dbReference>
<dbReference type="eggNOG" id="COG1853">
    <property type="taxonomic scope" value="Bacteria"/>
</dbReference>
<accession>E3HRV4</accession>
<evidence type="ECO:0000313" key="6">
    <source>
        <dbReference type="EMBL" id="ADP13615.1"/>
    </source>
</evidence>
<keyword evidence="3" id="KW-0288">FMN</keyword>
<name>E3HRV4_ACHXA</name>
<reference evidence="6 7" key="1">
    <citation type="journal article" date="2011" name="J. Bacteriol.">
        <title>Complete genome sequence of the haloaromatic acid-degrading bacterium Achromobacter xylosoxidans A8.</title>
        <authorList>
            <person name="Strnad H."/>
            <person name="Ridl J."/>
            <person name="Paces J."/>
            <person name="Kolar M."/>
            <person name="Vlcek C."/>
            <person name="Paces V."/>
        </authorList>
    </citation>
    <scope>NUCLEOTIDE SEQUENCE [LARGE SCALE GENOMIC DNA]</scope>
    <source>
        <strain evidence="6 7">A8</strain>
    </source>
</reference>
<gene>
    <name evidence="6" type="ordered locus">AXYL_00255</name>
</gene>
<feature type="domain" description="Flavin reductase like" evidence="5">
    <location>
        <begin position="23"/>
        <end position="176"/>
    </location>
</feature>
<dbReference type="PATRIC" id="fig|762376.5.peg.255"/>
<dbReference type="HOGENOM" id="CLU_059021_3_1_4"/>
<dbReference type="InterPro" id="IPR012349">
    <property type="entry name" value="Split_barrel_FMN-bd"/>
</dbReference>
<evidence type="ECO:0000256" key="4">
    <source>
        <dbReference type="ARBA" id="ARBA00038054"/>
    </source>
</evidence>
<dbReference type="AlphaFoldDB" id="E3HRV4"/>
<dbReference type="STRING" id="762376.AXYL_00255"/>
<dbReference type="OrthoDB" id="5946411at2"/>
<dbReference type="SMART" id="SM00903">
    <property type="entry name" value="Flavin_Reduct"/>
    <property type="match status" value="1"/>
</dbReference>
<organism evidence="6 7">
    <name type="scientific">Achromobacter xylosoxidans (strain A8)</name>
    <dbReference type="NCBI Taxonomy" id="762376"/>
    <lineage>
        <taxon>Bacteria</taxon>
        <taxon>Pseudomonadati</taxon>
        <taxon>Pseudomonadota</taxon>
        <taxon>Betaproteobacteria</taxon>
        <taxon>Burkholderiales</taxon>
        <taxon>Alcaligenaceae</taxon>
        <taxon>Achromobacter</taxon>
    </lineage>
</organism>
<proteinExistence type="inferred from homology"/>
<dbReference type="PANTHER" id="PTHR33798">
    <property type="entry name" value="FLAVOPROTEIN OXYGENASE"/>
    <property type="match status" value="1"/>
</dbReference>
<dbReference type="KEGG" id="axy:AXYL_00255"/>
<dbReference type="GO" id="GO:0016646">
    <property type="term" value="F:oxidoreductase activity, acting on the CH-NH group of donors, NAD or NADP as acceptor"/>
    <property type="evidence" value="ECO:0007669"/>
    <property type="project" value="UniProtKB-ARBA"/>
</dbReference>
<dbReference type="InterPro" id="IPR002563">
    <property type="entry name" value="Flavin_Rdtase-like_dom"/>
</dbReference>
<keyword evidence="2" id="KW-0285">Flavoprotein</keyword>
<protein>
    <submittedName>
        <fullName evidence="6">Flavin reductase-like domain protein 2</fullName>
    </submittedName>
</protein>
<evidence type="ECO:0000313" key="7">
    <source>
        <dbReference type="Proteomes" id="UP000006876"/>
    </source>
</evidence>
<comment type="cofactor">
    <cofactor evidence="1">
        <name>FMN</name>
        <dbReference type="ChEBI" id="CHEBI:58210"/>
    </cofactor>
</comment>
<evidence type="ECO:0000256" key="2">
    <source>
        <dbReference type="ARBA" id="ARBA00022630"/>
    </source>
</evidence>
<dbReference type="PANTHER" id="PTHR33798:SF5">
    <property type="entry name" value="FLAVIN REDUCTASE LIKE DOMAIN-CONTAINING PROTEIN"/>
    <property type="match status" value="1"/>
</dbReference>
<dbReference type="EMBL" id="CP002287">
    <property type="protein sequence ID" value="ADP13615.1"/>
    <property type="molecule type" value="Genomic_DNA"/>
</dbReference>
<dbReference type="RefSeq" id="WP_013391014.1">
    <property type="nucleotide sequence ID" value="NC_014640.1"/>
</dbReference>
<evidence type="ECO:0000259" key="5">
    <source>
        <dbReference type="SMART" id="SM00903"/>
    </source>
</evidence>
<comment type="similarity">
    <text evidence="4">Belongs to the flavoredoxin family.</text>
</comment>
<sequence>MAAHIGLDAKKLSTRETYRLLTSCLVPRPIAWVSSVDAMGQGNLAPFSFYTMVSTEPPLIALSISQHQGQDKDTAANILETGEFVVNFVTLEQLAPMHASSGRYPADVDEAALLGVDMVASTRVRPRGVARSPIRLECKLAQALTFGIQSARLLVGEVIHFSIAEHCMSDGRIDGSLLDPACRLGGPWYAGLGPRIFAGPAQSLSTSE</sequence>
<dbReference type="Gene3D" id="2.30.110.10">
    <property type="entry name" value="Electron Transport, Fmn-binding Protein, Chain A"/>
    <property type="match status" value="1"/>
</dbReference>
<dbReference type="Pfam" id="PF01613">
    <property type="entry name" value="Flavin_Reduct"/>
    <property type="match status" value="1"/>
</dbReference>
<dbReference type="Proteomes" id="UP000006876">
    <property type="component" value="Chromosome"/>
</dbReference>
<dbReference type="SUPFAM" id="SSF50475">
    <property type="entry name" value="FMN-binding split barrel"/>
    <property type="match status" value="1"/>
</dbReference>